<name>A0A1G2QW41_9BACT</name>
<sequence length="100" mass="11794">MLVFSSPIWKAAIPASLEEAEEEEMLKFFSMLVTVYQNHKAKVAQEEREKAIADRMFLWALKQKIERQYPGAVLHLERLSDREISDLARRIDEMLERSKQ</sequence>
<dbReference type="Proteomes" id="UP000178170">
    <property type="component" value="Unassembled WGS sequence"/>
</dbReference>
<gene>
    <name evidence="1" type="ORF">A2843_01980</name>
</gene>
<reference evidence="1 2" key="1">
    <citation type="journal article" date="2016" name="Nat. Commun.">
        <title>Thousands of microbial genomes shed light on interconnected biogeochemical processes in an aquifer system.</title>
        <authorList>
            <person name="Anantharaman K."/>
            <person name="Brown C.T."/>
            <person name="Hug L.A."/>
            <person name="Sharon I."/>
            <person name="Castelle C.J."/>
            <person name="Probst A.J."/>
            <person name="Thomas B.C."/>
            <person name="Singh A."/>
            <person name="Wilkins M.J."/>
            <person name="Karaoz U."/>
            <person name="Brodie E.L."/>
            <person name="Williams K.H."/>
            <person name="Hubbard S.S."/>
            <person name="Banfield J.F."/>
        </authorList>
    </citation>
    <scope>NUCLEOTIDE SEQUENCE [LARGE SCALE GENOMIC DNA]</scope>
</reference>
<protein>
    <submittedName>
        <fullName evidence="1">Uncharacterized protein</fullName>
    </submittedName>
</protein>
<proteinExistence type="predicted"/>
<dbReference type="EMBL" id="MHTS01000022">
    <property type="protein sequence ID" value="OHA64061.1"/>
    <property type="molecule type" value="Genomic_DNA"/>
</dbReference>
<accession>A0A1G2QW41</accession>
<organism evidence="1 2">
    <name type="scientific">Candidatus Wildermuthbacteria bacterium RIFCSPHIGHO2_01_FULL_48_27b</name>
    <dbReference type="NCBI Taxonomy" id="1802447"/>
    <lineage>
        <taxon>Bacteria</taxon>
        <taxon>Candidatus Wildermuthiibacteriota</taxon>
    </lineage>
</organism>
<evidence type="ECO:0000313" key="1">
    <source>
        <dbReference type="EMBL" id="OHA64061.1"/>
    </source>
</evidence>
<evidence type="ECO:0000313" key="2">
    <source>
        <dbReference type="Proteomes" id="UP000178170"/>
    </source>
</evidence>
<dbReference type="AlphaFoldDB" id="A0A1G2QW41"/>
<comment type="caution">
    <text evidence="1">The sequence shown here is derived from an EMBL/GenBank/DDBJ whole genome shotgun (WGS) entry which is preliminary data.</text>
</comment>